<sequence>MSLKSSLTQAFPPKPRFTESQVPDLSGKVYIVTGSNTGVGKELARMLYSKNGRVYMLARSADKTNKAIADIKKAVPASKGAMTFLRLDLADLSSIKATVERFLAMEGQLHVFFNNAGIMSSEKKLTTTPQGYEQHVGINVLGGFLLARLLTPILVGTAKTAPPNIVRVVWLASSAAEMFGEKNIGATGDMMQTEVLAKKSGNERYWFSKVGNWSHGVEYALRHKADGVISVPVNPGNLQSALYRDQGIGMRIVTKLIMYPPVNGAYTELYAGLSPDITIQKTGCWVVPFGRAIKSEAEGGTGGTRKFWEWTEDQVRPYL</sequence>
<dbReference type="InterPro" id="IPR036291">
    <property type="entry name" value="NAD(P)-bd_dom_sf"/>
</dbReference>
<evidence type="ECO:0000256" key="3">
    <source>
        <dbReference type="ARBA" id="ARBA00023002"/>
    </source>
</evidence>
<evidence type="ECO:0000256" key="1">
    <source>
        <dbReference type="ARBA" id="ARBA00006484"/>
    </source>
</evidence>
<name>A0A1Y2DPP6_9PEZI</name>
<evidence type="ECO:0000256" key="2">
    <source>
        <dbReference type="ARBA" id="ARBA00022857"/>
    </source>
</evidence>
<dbReference type="Proteomes" id="UP000193689">
    <property type="component" value="Unassembled WGS sequence"/>
</dbReference>
<comment type="similarity">
    <text evidence="1">Belongs to the short-chain dehydrogenases/reductases (SDR) family.</text>
</comment>
<dbReference type="AlphaFoldDB" id="A0A1Y2DPP6"/>
<organism evidence="4 5">
    <name type="scientific">Pseudomassariella vexata</name>
    <dbReference type="NCBI Taxonomy" id="1141098"/>
    <lineage>
        <taxon>Eukaryota</taxon>
        <taxon>Fungi</taxon>
        <taxon>Dikarya</taxon>
        <taxon>Ascomycota</taxon>
        <taxon>Pezizomycotina</taxon>
        <taxon>Sordariomycetes</taxon>
        <taxon>Xylariomycetidae</taxon>
        <taxon>Amphisphaeriales</taxon>
        <taxon>Pseudomassariaceae</taxon>
        <taxon>Pseudomassariella</taxon>
    </lineage>
</organism>
<dbReference type="Gene3D" id="3.40.50.720">
    <property type="entry name" value="NAD(P)-binding Rossmann-like Domain"/>
    <property type="match status" value="1"/>
</dbReference>
<evidence type="ECO:0008006" key="6">
    <source>
        <dbReference type="Google" id="ProtNLM"/>
    </source>
</evidence>
<proteinExistence type="inferred from homology"/>
<keyword evidence="5" id="KW-1185">Reference proteome</keyword>
<dbReference type="GO" id="GO:0016491">
    <property type="term" value="F:oxidoreductase activity"/>
    <property type="evidence" value="ECO:0007669"/>
    <property type="project" value="UniProtKB-KW"/>
</dbReference>
<keyword evidence="3" id="KW-0560">Oxidoreductase</keyword>
<keyword evidence="2" id="KW-0521">NADP</keyword>
<reference evidence="4 5" key="1">
    <citation type="submission" date="2016-07" db="EMBL/GenBank/DDBJ databases">
        <title>Pervasive Adenine N6-methylation of Active Genes in Fungi.</title>
        <authorList>
            <consortium name="DOE Joint Genome Institute"/>
            <person name="Mondo S.J."/>
            <person name="Dannebaum R.O."/>
            <person name="Kuo R.C."/>
            <person name="Labutti K."/>
            <person name="Haridas S."/>
            <person name="Kuo A."/>
            <person name="Salamov A."/>
            <person name="Ahrendt S.R."/>
            <person name="Lipzen A."/>
            <person name="Sullivan W."/>
            <person name="Andreopoulos W.B."/>
            <person name="Clum A."/>
            <person name="Lindquist E."/>
            <person name="Daum C."/>
            <person name="Ramamoorthy G.K."/>
            <person name="Gryganskyi A."/>
            <person name="Culley D."/>
            <person name="Magnuson J.K."/>
            <person name="James T.Y."/>
            <person name="O'Malley M.A."/>
            <person name="Stajich J.E."/>
            <person name="Spatafora J.W."/>
            <person name="Visel A."/>
            <person name="Grigoriev I.V."/>
        </authorList>
    </citation>
    <scope>NUCLEOTIDE SEQUENCE [LARGE SCALE GENOMIC DNA]</scope>
    <source>
        <strain evidence="4 5">CBS 129021</strain>
    </source>
</reference>
<dbReference type="SUPFAM" id="SSF51735">
    <property type="entry name" value="NAD(P)-binding Rossmann-fold domains"/>
    <property type="match status" value="1"/>
</dbReference>
<comment type="caution">
    <text evidence="4">The sequence shown here is derived from an EMBL/GenBank/DDBJ whole genome shotgun (WGS) entry which is preliminary data.</text>
</comment>
<protein>
    <recommendedName>
        <fullName evidence="6">Short-chain dehydrogenase</fullName>
    </recommendedName>
</protein>
<dbReference type="PANTHER" id="PTHR24320">
    <property type="entry name" value="RETINOL DEHYDROGENASE"/>
    <property type="match status" value="1"/>
</dbReference>
<gene>
    <name evidence="4" type="ORF">BCR38DRAFT_467283</name>
</gene>
<dbReference type="PRINTS" id="PR00081">
    <property type="entry name" value="GDHRDH"/>
</dbReference>
<evidence type="ECO:0000313" key="5">
    <source>
        <dbReference type="Proteomes" id="UP000193689"/>
    </source>
</evidence>
<dbReference type="RefSeq" id="XP_040713338.1">
    <property type="nucleotide sequence ID" value="XM_040862744.1"/>
</dbReference>
<dbReference type="InParanoid" id="A0A1Y2DPP6"/>
<dbReference type="PANTHER" id="PTHR24320:SF236">
    <property type="entry name" value="SHORT-CHAIN DEHYDROGENASE-RELATED"/>
    <property type="match status" value="1"/>
</dbReference>
<dbReference type="GeneID" id="63778956"/>
<dbReference type="InterPro" id="IPR002347">
    <property type="entry name" value="SDR_fam"/>
</dbReference>
<accession>A0A1Y2DPP6</accession>
<dbReference type="Pfam" id="PF00106">
    <property type="entry name" value="adh_short"/>
    <property type="match status" value="1"/>
</dbReference>
<evidence type="ECO:0000313" key="4">
    <source>
        <dbReference type="EMBL" id="ORY61261.1"/>
    </source>
</evidence>
<dbReference type="STRING" id="1141098.A0A1Y2DPP6"/>
<dbReference type="EMBL" id="MCFJ01000010">
    <property type="protein sequence ID" value="ORY61261.1"/>
    <property type="molecule type" value="Genomic_DNA"/>
</dbReference>
<dbReference type="OrthoDB" id="191139at2759"/>